<evidence type="ECO:0000313" key="3">
    <source>
        <dbReference type="Proteomes" id="UP001222325"/>
    </source>
</evidence>
<dbReference type="Gene3D" id="2.115.10.20">
    <property type="entry name" value="Glycosyl hydrolase domain, family 43"/>
    <property type="match status" value="1"/>
</dbReference>
<dbReference type="SUPFAM" id="SSF75005">
    <property type="entry name" value="Arabinanase/levansucrase/invertase"/>
    <property type="match status" value="1"/>
</dbReference>
<feature type="chain" id="PRO_5042135271" evidence="1">
    <location>
        <begin position="23"/>
        <end position="337"/>
    </location>
</feature>
<evidence type="ECO:0000313" key="2">
    <source>
        <dbReference type="EMBL" id="KAJ7085212.1"/>
    </source>
</evidence>
<reference evidence="2" key="1">
    <citation type="submission" date="2023-03" db="EMBL/GenBank/DDBJ databases">
        <title>Massive genome expansion in bonnet fungi (Mycena s.s.) driven by repeated elements and novel gene families across ecological guilds.</title>
        <authorList>
            <consortium name="Lawrence Berkeley National Laboratory"/>
            <person name="Harder C.B."/>
            <person name="Miyauchi S."/>
            <person name="Viragh M."/>
            <person name="Kuo A."/>
            <person name="Thoen E."/>
            <person name="Andreopoulos B."/>
            <person name="Lu D."/>
            <person name="Skrede I."/>
            <person name="Drula E."/>
            <person name="Henrissat B."/>
            <person name="Morin E."/>
            <person name="Kohler A."/>
            <person name="Barry K."/>
            <person name="LaButti K."/>
            <person name="Morin E."/>
            <person name="Salamov A."/>
            <person name="Lipzen A."/>
            <person name="Mereny Z."/>
            <person name="Hegedus B."/>
            <person name="Baldrian P."/>
            <person name="Stursova M."/>
            <person name="Weitz H."/>
            <person name="Taylor A."/>
            <person name="Grigoriev I.V."/>
            <person name="Nagy L.G."/>
            <person name="Martin F."/>
            <person name="Kauserud H."/>
        </authorList>
    </citation>
    <scope>NUCLEOTIDE SEQUENCE</scope>
    <source>
        <strain evidence="2">CBHHK173m</strain>
    </source>
</reference>
<gene>
    <name evidence="2" type="ORF">B0H15DRAFT_379857</name>
</gene>
<feature type="signal peptide" evidence="1">
    <location>
        <begin position="1"/>
        <end position="22"/>
    </location>
</feature>
<dbReference type="EMBL" id="JARJCN010000035">
    <property type="protein sequence ID" value="KAJ7085212.1"/>
    <property type="molecule type" value="Genomic_DNA"/>
</dbReference>
<accession>A0AAD6XPG1</accession>
<organism evidence="2 3">
    <name type="scientific">Mycena belliarum</name>
    <dbReference type="NCBI Taxonomy" id="1033014"/>
    <lineage>
        <taxon>Eukaryota</taxon>
        <taxon>Fungi</taxon>
        <taxon>Dikarya</taxon>
        <taxon>Basidiomycota</taxon>
        <taxon>Agaricomycotina</taxon>
        <taxon>Agaricomycetes</taxon>
        <taxon>Agaricomycetidae</taxon>
        <taxon>Agaricales</taxon>
        <taxon>Marasmiineae</taxon>
        <taxon>Mycenaceae</taxon>
        <taxon>Mycena</taxon>
    </lineage>
</organism>
<dbReference type="InterPro" id="IPR023296">
    <property type="entry name" value="Glyco_hydro_beta-prop_sf"/>
</dbReference>
<dbReference type="GO" id="GO:0016787">
    <property type="term" value="F:hydrolase activity"/>
    <property type="evidence" value="ECO:0007669"/>
    <property type="project" value="UniProtKB-KW"/>
</dbReference>
<sequence length="337" mass="36412">MARFSIVSLCVGLLAFFAGVLGAAVEVRQVATGDAYGFVYFEGEGFATGEQIYFAVSQTNSPVSWTVVNGGRPVLKSTMGTKGLRDPFIIHDPSGSKFYVIATDLRIFGGTTWGQASSVGSLSLAIWESPDLKTWSAQRLVRVSPATAGMTWAPEATWDPTLKKFVVYWASNLFAASDTAHTGNTYTRIMYATTTDFKTFSAAQVWIDPGVSIIDTTVAFDSASGYYHRFSKTDGQVNQERSTSLFGAWQSVTKGIGQAMFGGVEGPLVFLSNVWPGVWHVWVDGISPQGYHPFETHNITSGVWTFSTGYSLPADPRHGTVFSISAAEAANLRALNV</sequence>
<proteinExistence type="predicted"/>
<dbReference type="AlphaFoldDB" id="A0AAD6XPG1"/>
<dbReference type="Proteomes" id="UP001222325">
    <property type="component" value="Unassembled WGS sequence"/>
</dbReference>
<keyword evidence="3" id="KW-1185">Reference proteome</keyword>
<dbReference type="PANTHER" id="PTHR43301:SF3">
    <property type="entry name" value="ARABINAN ENDO-1,5-ALPHA-L-ARABINOSIDASE A-RELATED"/>
    <property type="match status" value="1"/>
</dbReference>
<evidence type="ECO:0000256" key="1">
    <source>
        <dbReference type="SAM" id="SignalP"/>
    </source>
</evidence>
<name>A0AAD6XPG1_9AGAR</name>
<dbReference type="PANTHER" id="PTHR43301">
    <property type="entry name" value="ARABINAN ENDO-1,5-ALPHA-L-ARABINOSIDASE"/>
    <property type="match status" value="1"/>
</dbReference>
<dbReference type="CDD" id="cd08983">
    <property type="entry name" value="GH43_Bt3655-like"/>
    <property type="match status" value="1"/>
</dbReference>
<protein>
    <submittedName>
        <fullName evidence="2">Glycosyl hydrolase</fullName>
    </submittedName>
</protein>
<dbReference type="InterPro" id="IPR050727">
    <property type="entry name" value="GH43_arabinanases"/>
</dbReference>
<comment type="caution">
    <text evidence="2">The sequence shown here is derived from an EMBL/GenBank/DDBJ whole genome shotgun (WGS) entry which is preliminary data.</text>
</comment>
<keyword evidence="2" id="KW-0378">Hydrolase</keyword>
<keyword evidence="1" id="KW-0732">Signal</keyword>